<comment type="catalytic activity">
    <reaction evidence="7">
        <text>L-aspartate + L-glutamine + ATP + H2O = L-asparagine + L-glutamate + AMP + diphosphate + H(+)</text>
        <dbReference type="Rhea" id="RHEA:12228"/>
        <dbReference type="ChEBI" id="CHEBI:15377"/>
        <dbReference type="ChEBI" id="CHEBI:15378"/>
        <dbReference type="ChEBI" id="CHEBI:29985"/>
        <dbReference type="ChEBI" id="CHEBI:29991"/>
        <dbReference type="ChEBI" id="CHEBI:30616"/>
        <dbReference type="ChEBI" id="CHEBI:33019"/>
        <dbReference type="ChEBI" id="CHEBI:58048"/>
        <dbReference type="ChEBI" id="CHEBI:58359"/>
        <dbReference type="ChEBI" id="CHEBI:456215"/>
        <dbReference type="EC" id="6.3.5.4"/>
    </reaction>
</comment>
<feature type="site" description="Important for beta-aspartyl-AMP intermediate formation" evidence="10">
    <location>
        <position position="357"/>
    </location>
</feature>
<dbReference type="InterPro" id="IPR029055">
    <property type="entry name" value="Ntn_hydrolases_N"/>
</dbReference>
<dbReference type="PROSITE" id="PS51278">
    <property type="entry name" value="GATASE_TYPE_2"/>
    <property type="match status" value="1"/>
</dbReference>
<evidence type="ECO:0000256" key="4">
    <source>
        <dbReference type="ARBA" id="ARBA00022741"/>
    </source>
</evidence>
<comment type="caution">
    <text evidence="12">The sequence shown here is derived from an EMBL/GenBank/DDBJ whole genome shotgun (WGS) entry which is preliminary data.</text>
</comment>
<evidence type="ECO:0000313" key="12">
    <source>
        <dbReference type="EMBL" id="OHA51477.1"/>
    </source>
</evidence>
<dbReference type="GO" id="GO:0006529">
    <property type="term" value="P:asparagine biosynthetic process"/>
    <property type="evidence" value="ECO:0007669"/>
    <property type="project" value="UniProtKB-KW"/>
</dbReference>
<dbReference type="CDD" id="cd01991">
    <property type="entry name" value="Asn_synthase_B_C"/>
    <property type="match status" value="1"/>
</dbReference>
<name>A0A1G2PT45_9BACT</name>
<gene>
    <name evidence="12" type="ORF">A2W59_01255</name>
</gene>
<dbReference type="AlphaFoldDB" id="A0A1G2PT45"/>
<protein>
    <recommendedName>
        <fullName evidence="3">asparagine synthase (glutamine-hydrolyzing)</fullName>
        <ecNumber evidence="3">6.3.5.4</ecNumber>
    </recommendedName>
</protein>
<dbReference type="SUPFAM" id="SSF52402">
    <property type="entry name" value="Adenine nucleotide alpha hydrolases-like"/>
    <property type="match status" value="1"/>
</dbReference>
<proteinExistence type="inferred from homology"/>
<keyword evidence="8" id="KW-0028">Amino-acid biosynthesis</keyword>
<dbReference type="CDD" id="cd00712">
    <property type="entry name" value="AsnB"/>
    <property type="match status" value="1"/>
</dbReference>
<evidence type="ECO:0000256" key="6">
    <source>
        <dbReference type="ARBA" id="ARBA00022962"/>
    </source>
</evidence>
<dbReference type="PANTHER" id="PTHR43284">
    <property type="entry name" value="ASPARAGINE SYNTHETASE (GLUTAMINE-HYDROLYZING)"/>
    <property type="match status" value="1"/>
</dbReference>
<feature type="active site" description="For GATase activity" evidence="8">
    <location>
        <position position="2"/>
    </location>
</feature>
<organism evidence="12 13">
    <name type="scientific">Candidatus Terrybacteria bacterium RIFCSPHIGHO2_02_41_19</name>
    <dbReference type="NCBI Taxonomy" id="1802364"/>
    <lineage>
        <taxon>Bacteria</taxon>
        <taxon>Candidatus Terryibacteriota</taxon>
    </lineage>
</organism>
<evidence type="ECO:0000256" key="2">
    <source>
        <dbReference type="ARBA" id="ARBA00005752"/>
    </source>
</evidence>
<evidence type="ECO:0000256" key="10">
    <source>
        <dbReference type="PIRSR" id="PIRSR001589-3"/>
    </source>
</evidence>
<dbReference type="Proteomes" id="UP000178646">
    <property type="component" value="Unassembled WGS sequence"/>
</dbReference>
<dbReference type="Pfam" id="PF13522">
    <property type="entry name" value="GATase_6"/>
    <property type="match status" value="1"/>
</dbReference>
<evidence type="ECO:0000256" key="7">
    <source>
        <dbReference type="ARBA" id="ARBA00048741"/>
    </source>
</evidence>
<dbReference type="InterPro" id="IPR001962">
    <property type="entry name" value="Asn_synthase"/>
</dbReference>
<reference evidence="12 13" key="1">
    <citation type="journal article" date="2016" name="Nat. Commun.">
        <title>Thousands of microbial genomes shed light on interconnected biogeochemical processes in an aquifer system.</title>
        <authorList>
            <person name="Anantharaman K."/>
            <person name="Brown C.T."/>
            <person name="Hug L.A."/>
            <person name="Sharon I."/>
            <person name="Castelle C.J."/>
            <person name="Probst A.J."/>
            <person name="Thomas B.C."/>
            <person name="Singh A."/>
            <person name="Wilkins M.J."/>
            <person name="Karaoz U."/>
            <person name="Brodie E.L."/>
            <person name="Williams K.H."/>
            <person name="Hubbard S.S."/>
            <person name="Banfield J.F."/>
        </authorList>
    </citation>
    <scope>NUCLEOTIDE SEQUENCE [LARGE SCALE GENOMIC DNA]</scope>
</reference>
<feature type="binding site" evidence="9">
    <location>
        <position position="283"/>
    </location>
    <ligand>
        <name>ATP</name>
        <dbReference type="ChEBI" id="CHEBI:30616"/>
    </ligand>
</feature>
<evidence type="ECO:0000256" key="1">
    <source>
        <dbReference type="ARBA" id="ARBA00005187"/>
    </source>
</evidence>
<dbReference type="GO" id="GO:0004066">
    <property type="term" value="F:asparagine synthase (glutamine-hydrolyzing) activity"/>
    <property type="evidence" value="ECO:0007669"/>
    <property type="project" value="UniProtKB-EC"/>
</dbReference>
<dbReference type="InterPro" id="IPR014729">
    <property type="entry name" value="Rossmann-like_a/b/a_fold"/>
</dbReference>
<comment type="pathway">
    <text evidence="1">Amino-acid biosynthesis; L-asparagine biosynthesis; L-asparagine from L-aspartate (L-Gln route): step 1/1.</text>
</comment>
<evidence type="ECO:0000313" key="13">
    <source>
        <dbReference type="Proteomes" id="UP000178646"/>
    </source>
</evidence>
<dbReference type="InterPro" id="IPR017932">
    <property type="entry name" value="GATase_2_dom"/>
</dbReference>
<dbReference type="Gene3D" id="3.60.20.10">
    <property type="entry name" value="Glutamine Phosphoribosylpyrophosphate, subunit 1, domain 1"/>
    <property type="match status" value="1"/>
</dbReference>
<keyword evidence="6 8" id="KW-0315">Glutamine amidotransferase</keyword>
<accession>A0A1G2PT45</accession>
<dbReference type="InterPro" id="IPR006426">
    <property type="entry name" value="Asn_synth_AEB"/>
</dbReference>
<dbReference type="EC" id="6.3.5.4" evidence="3"/>
<evidence type="ECO:0000256" key="5">
    <source>
        <dbReference type="ARBA" id="ARBA00022840"/>
    </source>
</evidence>
<evidence type="ECO:0000259" key="11">
    <source>
        <dbReference type="PROSITE" id="PS51278"/>
    </source>
</evidence>
<dbReference type="GO" id="GO:0005524">
    <property type="term" value="F:ATP binding"/>
    <property type="evidence" value="ECO:0007669"/>
    <property type="project" value="UniProtKB-KW"/>
</dbReference>
<evidence type="ECO:0000256" key="3">
    <source>
        <dbReference type="ARBA" id="ARBA00012737"/>
    </source>
</evidence>
<dbReference type="InterPro" id="IPR051786">
    <property type="entry name" value="ASN_synthetase/amidase"/>
</dbReference>
<dbReference type="PIRSF" id="PIRSF001589">
    <property type="entry name" value="Asn_synthetase_glu-h"/>
    <property type="match status" value="1"/>
</dbReference>
<dbReference type="SUPFAM" id="SSF56235">
    <property type="entry name" value="N-terminal nucleophile aminohydrolases (Ntn hydrolases)"/>
    <property type="match status" value="1"/>
</dbReference>
<dbReference type="Pfam" id="PF00733">
    <property type="entry name" value="Asn_synthase"/>
    <property type="match status" value="1"/>
</dbReference>
<dbReference type="InterPro" id="IPR033738">
    <property type="entry name" value="AsnB_N"/>
</dbReference>
<dbReference type="GO" id="GO:0005829">
    <property type="term" value="C:cytosol"/>
    <property type="evidence" value="ECO:0007669"/>
    <property type="project" value="TreeGrafter"/>
</dbReference>
<evidence type="ECO:0000256" key="9">
    <source>
        <dbReference type="PIRSR" id="PIRSR001589-2"/>
    </source>
</evidence>
<dbReference type="PANTHER" id="PTHR43284:SF1">
    <property type="entry name" value="ASPARAGINE SYNTHETASE"/>
    <property type="match status" value="1"/>
</dbReference>
<keyword evidence="4 9" id="KW-0547">Nucleotide-binding</keyword>
<keyword evidence="8" id="KW-0061">Asparagine biosynthesis</keyword>
<feature type="binding site" evidence="9">
    <location>
        <position position="96"/>
    </location>
    <ligand>
        <name>L-glutamine</name>
        <dbReference type="ChEBI" id="CHEBI:58359"/>
    </ligand>
</feature>
<keyword evidence="5 9" id="KW-0067">ATP-binding</keyword>
<dbReference type="NCBIfam" id="TIGR01536">
    <property type="entry name" value="asn_synth_AEB"/>
    <property type="match status" value="1"/>
</dbReference>
<comment type="similarity">
    <text evidence="2">Belongs to the asparagine synthetase family.</text>
</comment>
<dbReference type="Gene3D" id="3.40.50.620">
    <property type="entry name" value="HUPs"/>
    <property type="match status" value="1"/>
</dbReference>
<dbReference type="EMBL" id="MHSU01000003">
    <property type="protein sequence ID" value="OHA51477.1"/>
    <property type="molecule type" value="Genomic_DNA"/>
</dbReference>
<sequence length="622" mass="72217">MCGIAGFMGGGNRSDLENMIAAIKHRGPDNTGVFFVGDVGLAHARLSVIDLSERGHQPMFNDDKTIGIVFNGEIYNFKELRNELIKLGYKFKSDTDTEVIIYLYEEFGESCFERLNGMFAIGLYDFKQKKLILARDRMGEKPLYWSFFGGTLMFASELRAIMEHRIFKKELNLDALNKYLTYEYVPTPHSIFKNVYKLEPASYLVYQNKEIKKIKFWEIEFNNSDISFDEAITQLDKKINESVKLRMVSDVPFGVFLSGGLDSSTIAYYAQKNSSRKIKTFSVNFEEKSFDESKYAKKVSDILGTEHYDQLLTAKNLIETLSTIDLIDEPIGDASIIPTYLLSKHARNYVTVALGGDGGDELFAGYPTFQADVLAGIYEKIPTLIKKIFLEKIIHKIPETDNNFNLGFRLKTFVKGLGGDKNYRHHRWLGSFTAEEKEKLFKREIWNEIDAKKDFEEIDYYLKNIKAEDHRNKTLGLYMRTYLMDEVLVKVDRASMKNSLEIRSPFLDPNLVELANSLPFSFKLKGFTTKYILKKLMEDKLPGSIVYRKKKGFGIPLSRWLRNELKEFCDGLLSEEKIKNQGLFNYDYIARLKQEHFDENKNNRKKLWTLMAFMIWYEKYMK</sequence>
<feature type="domain" description="Glutamine amidotransferase type-2" evidence="11">
    <location>
        <begin position="2"/>
        <end position="209"/>
    </location>
</feature>
<evidence type="ECO:0000256" key="8">
    <source>
        <dbReference type="PIRSR" id="PIRSR001589-1"/>
    </source>
</evidence>